<dbReference type="PANTHER" id="PTHR12215:SF10">
    <property type="entry name" value="L-AMINOADIPATE-SEMIALDEHYDE DEHYDROGENASE-PHOSPHOPANTETHEINYL TRANSFERASE"/>
    <property type="match status" value="1"/>
</dbReference>
<dbReference type="EMBL" id="CP106878">
    <property type="protein sequence ID" value="WAA10278.1"/>
    <property type="molecule type" value="Genomic_DNA"/>
</dbReference>
<dbReference type="KEGG" id="faf:OE104_02760"/>
<evidence type="ECO:0000256" key="2">
    <source>
        <dbReference type="ARBA" id="ARBA00010990"/>
    </source>
</evidence>
<evidence type="ECO:0000256" key="1">
    <source>
        <dbReference type="ARBA" id="ARBA00001946"/>
    </source>
</evidence>
<reference evidence="9" key="1">
    <citation type="submission" date="2022-09" db="EMBL/GenBank/DDBJ databases">
        <title>Complete Genomes of Fervidibacillus albus and Fervidibacillus halotolerans isolated from tidal flat sediments.</title>
        <authorList>
            <person name="Kwon K.K."/>
            <person name="Yang S.-H."/>
            <person name="Park M.J."/>
            <person name="Oh H.-M."/>
        </authorList>
    </citation>
    <scope>NUCLEOTIDE SEQUENCE</scope>
    <source>
        <strain evidence="9">MEBiC13591</strain>
    </source>
</reference>
<dbReference type="GO" id="GO:0000287">
    <property type="term" value="F:magnesium ion binding"/>
    <property type="evidence" value="ECO:0007669"/>
    <property type="project" value="InterPro"/>
</dbReference>
<keyword evidence="6" id="KW-0045">Antibiotic biosynthesis</keyword>
<dbReference type="InterPro" id="IPR055066">
    <property type="entry name" value="AASDHPPT_N"/>
</dbReference>
<dbReference type="GO" id="GO:0008897">
    <property type="term" value="F:holo-[acyl-carrier-protein] synthase activity"/>
    <property type="evidence" value="ECO:0007669"/>
    <property type="project" value="InterPro"/>
</dbReference>
<protein>
    <submittedName>
        <fullName evidence="9">4'-phosphopantetheinyl transferase superfamily protein</fullName>
    </submittedName>
</protein>
<evidence type="ECO:0000256" key="3">
    <source>
        <dbReference type="ARBA" id="ARBA00022679"/>
    </source>
</evidence>
<proteinExistence type="inferred from homology"/>
<dbReference type="Pfam" id="PF01648">
    <property type="entry name" value="ACPS"/>
    <property type="match status" value="1"/>
</dbReference>
<comment type="similarity">
    <text evidence="2">Belongs to the P-Pant transferase superfamily. Gsp/Sfp/HetI/AcpT family.</text>
</comment>
<keyword evidence="5" id="KW-0460">Magnesium</keyword>
<gene>
    <name evidence="9" type="ORF">OE104_02760</name>
</gene>
<keyword evidence="3 9" id="KW-0808">Transferase</keyword>
<keyword evidence="4" id="KW-0479">Metal-binding</keyword>
<dbReference type="PANTHER" id="PTHR12215">
    <property type="entry name" value="PHOSPHOPANTETHEINE TRANSFERASE"/>
    <property type="match status" value="1"/>
</dbReference>
<dbReference type="AlphaFoldDB" id="A0A9E8RWN8"/>
<name>A0A9E8RWN8_9BACI</name>
<evidence type="ECO:0000313" key="9">
    <source>
        <dbReference type="EMBL" id="WAA10278.1"/>
    </source>
</evidence>
<evidence type="ECO:0000313" key="10">
    <source>
        <dbReference type="Proteomes" id="UP001164718"/>
    </source>
</evidence>
<evidence type="ECO:0000256" key="5">
    <source>
        <dbReference type="ARBA" id="ARBA00022842"/>
    </source>
</evidence>
<dbReference type="Pfam" id="PF22624">
    <property type="entry name" value="AASDHPPT_N"/>
    <property type="match status" value="1"/>
</dbReference>
<organism evidence="9 10">
    <name type="scientific">Fervidibacillus albus</name>
    <dbReference type="NCBI Taxonomy" id="2980026"/>
    <lineage>
        <taxon>Bacteria</taxon>
        <taxon>Bacillati</taxon>
        <taxon>Bacillota</taxon>
        <taxon>Bacilli</taxon>
        <taxon>Bacillales</taxon>
        <taxon>Bacillaceae</taxon>
        <taxon>Fervidibacillus</taxon>
    </lineage>
</organism>
<dbReference type="SUPFAM" id="SSF56214">
    <property type="entry name" value="4'-phosphopantetheinyl transferase"/>
    <property type="match status" value="2"/>
</dbReference>
<comment type="cofactor">
    <cofactor evidence="1">
        <name>Mg(2+)</name>
        <dbReference type="ChEBI" id="CHEBI:18420"/>
    </cofactor>
</comment>
<dbReference type="InterPro" id="IPR050559">
    <property type="entry name" value="P-Pant_transferase_sf"/>
</dbReference>
<dbReference type="GO" id="GO:0017000">
    <property type="term" value="P:antibiotic biosynthetic process"/>
    <property type="evidence" value="ECO:0007669"/>
    <property type="project" value="UniProtKB-KW"/>
</dbReference>
<dbReference type="InterPro" id="IPR004568">
    <property type="entry name" value="Ppantetheine-prot_Trfase_dom"/>
</dbReference>
<evidence type="ECO:0000256" key="6">
    <source>
        <dbReference type="ARBA" id="ARBA00023194"/>
    </source>
</evidence>
<dbReference type="RefSeq" id="WP_275418063.1">
    <property type="nucleotide sequence ID" value="NZ_CP106878.1"/>
</dbReference>
<keyword evidence="10" id="KW-1185">Reference proteome</keyword>
<dbReference type="GO" id="GO:0006633">
    <property type="term" value="P:fatty acid biosynthetic process"/>
    <property type="evidence" value="ECO:0007669"/>
    <property type="project" value="InterPro"/>
</dbReference>
<feature type="domain" description="4'-phosphopantetheinyl transferase N-terminal" evidence="8">
    <location>
        <begin position="24"/>
        <end position="96"/>
    </location>
</feature>
<dbReference type="Proteomes" id="UP001164718">
    <property type="component" value="Chromosome"/>
</dbReference>
<accession>A0A9E8RWN8</accession>
<evidence type="ECO:0000256" key="4">
    <source>
        <dbReference type="ARBA" id="ARBA00022723"/>
    </source>
</evidence>
<dbReference type="GO" id="GO:0019878">
    <property type="term" value="P:lysine biosynthetic process via aminoadipic acid"/>
    <property type="evidence" value="ECO:0007669"/>
    <property type="project" value="TreeGrafter"/>
</dbReference>
<dbReference type="GO" id="GO:0005829">
    <property type="term" value="C:cytosol"/>
    <property type="evidence" value="ECO:0007669"/>
    <property type="project" value="TreeGrafter"/>
</dbReference>
<sequence length="248" mass="29122">MIQIHVLKIEETKLNEIDETLIPLIDPTKRNRIRRSKNGKIILWADILVRTIICEQTGMYNHQLIFSTGKYGKPFLANDRNVHFNVSHSGEWIVAAFSDEPVGIDIEKIEPIEEVVVQNVLRDEEFNRFQIVSPESREQFFYHLWTVKESFIKLIGKGLSFPIEKCSIDESRSTIRIEPNFKTSNRDAMYFYKQYFIDPDYQLSVCSRKKEFSSTIQQWMPNKLFHHFTCYVNESIESGGSNDRCVQN</sequence>
<feature type="domain" description="4'-phosphopantetheinyl transferase" evidence="7">
    <location>
        <begin position="101"/>
        <end position="206"/>
    </location>
</feature>
<dbReference type="InterPro" id="IPR008278">
    <property type="entry name" value="4-PPantetheinyl_Trfase_dom"/>
</dbReference>
<dbReference type="InterPro" id="IPR037143">
    <property type="entry name" value="4-PPantetheinyl_Trfase_dom_sf"/>
</dbReference>
<evidence type="ECO:0000259" key="7">
    <source>
        <dbReference type="Pfam" id="PF01648"/>
    </source>
</evidence>
<evidence type="ECO:0000259" key="8">
    <source>
        <dbReference type="Pfam" id="PF22624"/>
    </source>
</evidence>
<dbReference type="NCBIfam" id="TIGR00556">
    <property type="entry name" value="pantethn_trn"/>
    <property type="match status" value="1"/>
</dbReference>
<dbReference type="Gene3D" id="3.90.470.20">
    <property type="entry name" value="4'-phosphopantetheinyl transferase domain"/>
    <property type="match status" value="2"/>
</dbReference>